<dbReference type="CDD" id="cd17039">
    <property type="entry name" value="Ubl_ubiquitin_like"/>
    <property type="match status" value="1"/>
</dbReference>
<dbReference type="InterPro" id="IPR029071">
    <property type="entry name" value="Ubiquitin-like_domsf"/>
</dbReference>
<evidence type="ECO:0000313" key="4">
    <source>
        <dbReference type="Proteomes" id="UP000790787"/>
    </source>
</evidence>
<dbReference type="OrthoDB" id="1043111at2759"/>
<dbReference type="SUPFAM" id="SSF54236">
    <property type="entry name" value="Ubiquitin-like"/>
    <property type="match status" value="2"/>
</dbReference>
<name>A0A1S4B4C0_TOBAC</name>
<dbReference type="PANTHER" id="PTHR10666">
    <property type="entry name" value="UBIQUITIN"/>
    <property type="match status" value="1"/>
</dbReference>
<reference evidence="5" key="2">
    <citation type="submission" date="2025-08" db="UniProtKB">
        <authorList>
            <consortium name="RefSeq"/>
        </authorList>
    </citation>
    <scope>IDENTIFICATION</scope>
    <source>
        <tissue evidence="5">Leaf</tissue>
    </source>
</reference>
<dbReference type="GO" id="GO:0005634">
    <property type="term" value="C:nucleus"/>
    <property type="evidence" value="ECO:0000318"/>
    <property type="project" value="GO_Central"/>
</dbReference>
<evidence type="ECO:0000256" key="2">
    <source>
        <dbReference type="ARBA" id="ARBA00022843"/>
    </source>
</evidence>
<dbReference type="Gene3D" id="3.10.20.90">
    <property type="entry name" value="Phosphatidylinositol 3-kinase Catalytic Subunit, Chain A, domain 1"/>
    <property type="match status" value="2"/>
</dbReference>
<dbReference type="Pfam" id="PF00240">
    <property type="entry name" value="ubiquitin"/>
    <property type="match status" value="2"/>
</dbReference>
<evidence type="ECO:0000313" key="5">
    <source>
        <dbReference type="RefSeq" id="XP_016483628.1"/>
    </source>
</evidence>
<dbReference type="InterPro" id="IPR000626">
    <property type="entry name" value="Ubiquitin-like_dom"/>
</dbReference>
<organism evidence="4 5">
    <name type="scientific">Nicotiana tabacum</name>
    <name type="common">Common tobacco</name>
    <dbReference type="NCBI Taxonomy" id="4097"/>
    <lineage>
        <taxon>Eukaryota</taxon>
        <taxon>Viridiplantae</taxon>
        <taxon>Streptophyta</taxon>
        <taxon>Embryophyta</taxon>
        <taxon>Tracheophyta</taxon>
        <taxon>Spermatophyta</taxon>
        <taxon>Magnoliopsida</taxon>
        <taxon>eudicotyledons</taxon>
        <taxon>Gunneridae</taxon>
        <taxon>Pentapetalae</taxon>
        <taxon>asterids</taxon>
        <taxon>lamiids</taxon>
        <taxon>Solanales</taxon>
        <taxon>Solanaceae</taxon>
        <taxon>Nicotianoideae</taxon>
        <taxon>Nicotianeae</taxon>
        <taxon>Nicotiana</taxon>
    </lineage>
</organism>
<evidence type="ECO:0000256" key="1">
    <source>
        <dbReference type="ARBA" id="ARBA00022499"/>
    </source>
</evidence>
<dbReference type="PaxDb" id="4097-A0A1S4B4C0"/>
<dbReference type="PRINTS" id="PR00348">
    <property type="entry name" value="UBIQUITIN"/>
</dbReference>
<dbReference type="GO" id="GO:0031625">
    <property type="term" value="F:ubiquitin protein ligase binding"/>
    <property type="evidence" value="ECO:0000318"/>
    <property type="project" value="GO_Central"/>
</dbReference>
<dbReference type="SMR" id="A0A1S4B4C0"/>
<dbReference type="STRING" id="4097.A0A1S4B4C0"/>
<dbReference type="GO" id="GO:0005737">
    <property type="term" value="C:cytoplasm"/>
    <property type="evidence" value="ECO:0000318"/>
    <property type="project" value="GO_Central"/>
</dbReference>
<proteinExistence type="predicted"/>
<dbReference type="Proteomes" id="UP000790787">
    <property type="component" value="Chromosome 18"/>
</dbReference>
<keyword evidence="1" id="KW-1017">Isopeptide bond</keyword>
<dbReference type="PROSITE" id="PS50053">
    <property type="entry name" value="UBIQUITIN_2"/>
    <property type="match status" value="2"/>
</dbReference>
<keyword evidence="2" id="KW-0832">Ubl conjugation</keyword>
<feature type="domain" description="Ubiquitin-like" evidence="3">
    <location>
        <begin position="53"/>
        <end position="127"/>
    </location>
</feature>
<dbReference type="SMART" id="SM00213">
    <property type="entry name" value="UBQ"/>
    <property type="match status" value="2"/>
</dbReference>
<dbReference type="OMA" id="RDMINWH"/>
<dbReference type="InterPro" id="IPR019956">
    <property type="entry name" value="Ubiquitin_dom"/>
</dbReference>
<protein>
    <submittedName>
        <fullName evidence="5">Polyubiquitin-like</fullName>
    </submittedName>
    <submittedName>
        <fullName evidence="5">Uncharacterized protein LOC107804277</fullName>
    </submittedName>
</protein>
<reference evidence="4" key="1">
    <citation type="journal article" date="2014" name="Nat. Commun.">
        <title>The tobacco genome sequence and its comparison with those of tomato and potato.</title>
        <authorList>
            <person name="Sierro N."/>
            <person name="Battey J.N."/>
            <person name="Ouadi S."/>
            <person name="Bakaher N."/>
            <person name="Bovet L."/>
            <person name="Willig A."/>
            <person name="Goepfert S."/>
            <person name="Peitsch M.C."/>
            <person name="Ivanov N.V."/>
        </authorList>
    </citation>
    <scope>NUCLEOTIDE SEQUENCE [LARGE SCALE GENOMIC DNA]</scope>
</reference>
<dbReference type="GeneID" id="107804277"/>
<dbReference type="GO" id="GO:0003729">
    <property type="term" value="F:mRNA binding"/>
    <property type="evidence" value="ECO:0007669"/>
    <property type="project" value="UniProtKB-ARBA"/>
</dbReference>
<dbReference type="GO" id="GO:0019941">
    <property type="term" value="P:modification-dependent protein catabolic process"/>
    <property type="evidence" value="ECO:0000318"/>
    <property type="project" value="GO_Central"/>
</dbReference>
<dbReference type="GO" id="GO:0016567">
    <property type="term" value="P:protein ubiquitination"/>
    <property type="evidence" value="ECO:0000318"/>
    <property type="project" value="GO_Central"/>
</dbReference>
<dbReference type="RefSeq" id="XP_016483628.1">
    <property type="nucleotide sequence ID" value="XM_016628142.1"/>
</dbReference>
<dbReference type="GO" id="GO:0031386">
    <property type="term" value="F:protein tag activity"/>
    <property type="evidence" value="ECO:0000318"/>
    <property type="project" value="GO_Central"/>
</dbReference>
<dbReference type="InterPro" id="IPR050158">
    <property type="entry name" value="Ubiquitin_ubiquitin-like"/>
</dbReference>
<dbReference type="AlphaFoldDB" id="A0A1S4B4C0"/>
<dbReference type="RefSeq" id="XP_016483628.1">
    <property type="nucleotide sequence ID" value="XM_016628142.2"/>
</dbReference>
<accession>A0A1S4B4C0</accession>
<dbReference type="KEGG" id="nta:107804277"/>
<sequence length="208" mass="23653">MKRGRSSAQFTKVKIERDAEPDPWSLSRTMQIIIQDDTYRDMINWHSLPKSFLPPKFKLEDSGLSESKAFILMVEPDDCIAAVKAYIQEEKGIPFKKQKLLNKDGGVLRDTQTLLSAEIKLGSTLILRYAPITQISVKTLTGRTIWLMVEGDDTVADVKAVIQEKEGIRFHKQRLLYNGQILEDDKLLVHCGIQYDSVLDLLLRLCGC</sequence>
<keyword evidence="4" id="KW-1185">Reference proteome</keyword>
<evidence type="ECO:0000259" key="3">
    <source>
        <dbReference type="PROSITE" id="PS50053"/>
    </source>
</evidence>
<feature type="domain" description="Ubiquitin-like" evidence="3">
    <location>
        <begin position="133"/>
        <end position="208"/>
    </location>
</feature>
<gene>
    <name evidence="5" type="primary">LOC107804277</name>
</gene>